<evidence type="ECO:0000259" key="2">
    <source>
        <dbReference type="Pfam" id="PF22725"/>
    </source>
</evidence>
<evidence type="ECO:0000259" key="1">
    <source>
        <dbReference type="Pfam" id="PF01408"/>
    </source>
</evidence>
<proteinExistence type="predicted"/>
<keyword evidence="4" id="KW-1185">Reference proteome</keyword>
<dbReference type="InterPro" id="IPR055170">
    <property type="entry name" value="GFO_IDH_MocA-like_dom"/>
</dbReference>
<dbReference type="OrthoDB" id="25239at2157"/>
<dbReference type="Proteomes" id="UP000509448">
    <property type="component" value="Chromosome"/>
</dbReference>
<dbReference type="AlphaFoldDB" id="A0A4P2VF24"/>
<dbReference type="PANTHER" id="PTHR43377:SF1">
    <property type="entry name" value="BILIVERDIN REDUCTASE A"/>
    <property type="match status" value="1"/>
</dbReference>
<dbReference type="InterPro" id="IPR036291">
    <property type="entry name" value="NAD(P)-bd_dom_sf"/>
</dbReference>
<dbReference type="GO" id="GO:0000166">
    <property type="term" value="F:nucleotide binding"/>
    <property type="evidence" value="ECO:0007669"/>
    <property type="project" value="InterPro"/>
</dbReference>
<dbReference type="InterPro" id="IPR000683">
    <property type="entry name" value="Gfo/Idh/MocA-like_OxRdtase_N"/>
</dbReference>
<dbReference type="RefSeq" id="WP_174449175.1">
    <property type="nucleotide sequence ID" value="NZ_AP018732.1"/>
</dbReference>
<dbReference type="EMBL" id="AP018732">
    <property type="protein sequence ID" value="BBE43004.1"/>
    <property type="molecule type" value="Genomic_DNA"/>
</dbReference>
<evidence type="ECO:0000313" key="4">
    <source>
        <dbReference type="Proteomes" id="UP000509448"/>
    </source>
</evidence>
<gene>
    <name evidence="3" type="ORF">NAS2_1630</name>
</gene>
<feature type="domain" description="Gfo/Idh/MocA-like oxidoreductase N-terminal" evidence="1">
    <location>
        <begin position="4"/>
        <end position="119"/>
    </location>
</feature>
<dbReference type="KEGG" id="ccai:NAS2_1630"/>
<organism evidence="3 4">
    <name type="scientific">Conexivisphaera calida</name>
    <dbReference type="NCBI Taxonomy" id="1874277"/>
    <lineage>
        <taxon>Archaea</taxon>
        <taxon>Nitrososphaerota</taxon>
        <taxon>Conexivisphaeria</taxon>
        <taxon>Conexivisphaerales</taxon>
        <taxon>Conexivisphaeraceae</taxon>
        <taxon>Conexivisphaera</taxon>
    </lineage>
</organism>
<dbReference type="InterPro" id="IPR051450">
    <property type="entry name" value="Gfo/Idh/MocA_Oxidoreductases"/>
</dbReference>
<dbReference type="Gene3D" id="3.30.360.10">
    <property type="entry name" value="Dihydrodipicolinate Reductase, domain 2"/>
    <property type="match status" value="1"/>
</dbReference>
<name>A0A4P2VF24_9ARCH</name>
<dbReference type="Pfam" id="PF01408">
    <property type="entry name" value="GFO_IDH_MocA"/>
    <property type="match status" value="1"/>
</dbReference>
<accession>A0A4P2VF24</accession>
<dbReference type="EC" id="1.1.1.18" evidence="3"/>
<reference evidence="3 4" key="1">
    <citation type="journal article" date="2019" name="ISME J.">
        <title>Isolation and characterization of a thermophilic sulfur- and iron-reducing thaumarchaeote from a terrestrial acidic hot spring.</title>
        <authorList>
            <person name="Kato S."/>
            <person name="Itoh T."/>
            <person name="Yuki M."/>
            <person name="Nagamori M."/>
            <person name="Ohnishi M."/>
            <person name="Uematsu K."/>
            <person name="Suzuki K."/>
            <person name="Takashina T."/>
            <person name="Ohkuma M."/>
        </authorList>
    </citation>
    <scope>NUCLEOTIDE SEQUENCE [LARGE SCALE GENOMIC DNA]</scope>
    <source>
        <strain evidence="3 4">NAS-02</strain>
    </source>
</reference>
<dbReference type="SUPFAM" id="SSF55347">
    <property type="entry name" value="Glyceraldehyde-3-phosphate dehydrogenase-like, C-terminal domain"/>
    <property type="match status" value="1"/>
</dbReference>
<sequence>MNPRIAVVGVGGWGKNHVRVLKELGALVAVCDTNPSRALEFSDRYGVRGYSGVDELIAKEEFDAAVIATPTSTHREVALKLIGAHKHVFVEKPIAPNVQEAKEIVDAAARAGVILAAGYIERFNPAVSELKSMMDSGKTGLPLFAEFHRENRRPVHISDVGILHDTAVHDIDTARWLLGEPRRVYARLSTIVGPKEDYAVVVLEFDGPKVAVITANWITPKKERRMTVVFSDSIATVDFVAMKLTLDDDEGRWEPRIQTWEPLKAELDGFMKAISGSGGTVVSGADALRTTALAEAAERSARLGSPIEVS</sequence>
<evidence type="ECO:0000313" key="3">
    <source>
        <dbReference type="EMBL" id="BBE43004.1"/>
    </source>
</evidence>
<dbReference type="SUPFAM" id="SSF51735">
    <property type="entry name" value="NAD(P)-binding Rossmann-fold domains"/>
    <property type="match status" value="1"/>
</dbReference>
<protein>
    <submittedName>
        <fullName evidence="3">Myo-inositol 2-dehydrogenase</fullName>
        <ecNumber evidence="3">1.1.1.18</ecNumber>
    </submittedName>
</protein>
<keyword evidence="3" id="KW-0560">Oxidoreductase</keyword>
<dbReference type="Pfam" id="PF22725">
    <property type="entry name" value="GFO_IDH_MocA_C3"/>
    <property type="match status" value="1"/>
</dbReference>
<dbReference type="Gene3D" id="3.40.50.720">
    <property type="entry name" value="NAD(P)-binding Rossmann-like Domain"/>
    <property type="match status" value="1"/>
</dbReference>
<dbReference type="PANTHER" id="PTHR43377">
    <property type="entry name" value="BILIVERDIN REDUCTASE A"/>
    <property type="match status" value="1"/>
</dbReference>
<dbReference type="GO" id="GO:0050112">
    <property type="term" value="F:inositol 2-dehydrogenase (NAD+) activity"/>
    <property type="evidence" value="ECO:0007669"/>
    <property type="project" value="UniProtKB-EC"/>
</dbReference>
<feature type="domain" description="GFO/IDH/MocA-like oxidoreductase" evidence="2">
    <location>
        <begin position="128"/>
        <end position="231"/>
    </location>
</feature>
<dbReference type="GeneID" id="55585438"/>